<protein>
    <submittedName>
        <fullName evidence="1">Uncharacterized protein</fullName>
    </submittedName>
</protein>
<comment type="caution">
    <text evidence="1">The sequence shown here is derived from an EMBL/GenBank/DDBJ whole genome shotgun (WGS) entry which is preliminary data.</text>
</comment>
<proteinExistence type="predicted"/>
<dbReference type="AlphaFoldDB" id="A0AAE0Y2T6"/>
<sequence length="76" mass="8074">MVPTVSAAVHSGSDWRSSSASSAVYYLLLRWSQQSQLPSTRARTGDLAVTALLCTTCCSDGPNSLSCRPLGLELEI</sequence>
<name>A0AAE0Y2T6_9GAST</name>
<accession>A0AAE0Y2T6</accession>
<evidence type="ECO:0000313" key="2">
    <source>
        <dbReference type="Proteomes" id="UP001283361"/>
    </source>
</evidence>
<reference evidence="1" key="1">
    <citation type="journal article" date="2023" name="G3 (Bethesda)">
        <title>A reference genome for the long-term kleptoplast-retaining sea slug Elysia crispata morphotype clarki.</title>
        <authorList>
            <person name="Eastman K.E."/>
            <person name="Pendleton A.L."/>
            <person name="Shaikh M.A."/>
            <person name="Suttiyut T."/>
            <person name="Ogas R."/>
            <person name="Tomko P."/>
            <person name="Gavelis G."/>
            <person name="Widhalm J.R."/>
            <person name="Wisecaver J.H."/>
        </authorList>
    </citation>
    <scope>NUCLEOTIDE SEQUENCE</scope>
    <source>
        <strain evidence="1">ECLA1</strain>
    </source>
</reference>
<dbReference type="Proteomes" id="UP001283361">
    <property type="component" value="Unassembled WGS sequence"/>
</dbReference>
<gene>
    <name evidence="1" type="ORF">RRG08_053616</name>
</gene>
<dbReference type="EMBL" id="JAWDGP010007144">
    <property type="protein sequence ID" value="KAK3729419.1"/>
    <property type="molecule type" value="Genomic_DNA"/>
</dbReference>
<organism evidence="1 2">
    <name type="scientific">Elysia crispata</name>
    <name type="common">lettuce slug</name>
    <dbReference type="NCBI Taxonomy" id="231223"/>
    <lineage>
        <taxon>Eukaryota</taxon>
        <taxon>Metazoa</taxon>
        <taxon>Spiralia</taxon>
        <taxon>Lophotrochozoa</taxon>
        <taxon>Mollusca</taxon>
        <taxon>Gastropoda</taxon>
        <taxon>Heterobranchia</taxon>
        <taxon>Euthyneura</taxon>
        <taxon>Panpulmonata</taxon>
        <taxon>Sacoglossa</taxon>
        <taxon>Placobranchoidea</taxon>
        <taxon>Plakobranchidae</taxon>
        <taxon>Elysia</taxon>
    </lineage>
</organism>
<evidence type="ECO:0000313" key="1">
    <source>
        <dbReference type="EMBL" id="KAK3729419.1"/>
    </source>
</evidence>
<keyword evidence="2" id="KW-1185">Reference proteome</keyword>